<evidence type="ECO:0000256" key="1">
    <source>
        <dbReference type="SAM" id="MobiDB-lite"/>
    </source>
</evidence>
<name>A0A5N6P052_9ASTR</name>
<evidence type="ECO:0000313" key="3">
    <source>
        <dbReference type="Proteomes" id="UP000326396"/>
    </source>
</evidence>
<dbReference type="PANTHER" id="PTHR33401">
    <property type="entry name" value="LIGHT-HARVESTING COMPLEX-LIKE PROTEIN OHP2, CHLOROPLASTIC"/>
    <property type="match status" value="1"/>
</dbReference>
<accession>A0A5N6P052</accession>
<dbReference type="EMBL" id="SZYD01000008">
    <property type="protein sequence ID" value="KAD5508914.1"/>
    <property type="molecule type" value="Genomic_DNA"/>
</dbReference>
<dbReference type="OrthoDB" id="1921202at2759"/>
<evidence type="ECO:0000313" key="2">
    <source>
        <dbReference type="EMBL" id="KAD5508914.1"/>
    </source>
</evidence>
<dbReference type="AlphaFoldDB" id="A0A5N6P052"/>
<organism evidence="2 3">
    <name type="scientific">Mikania micrantha</name>
    <name type="common">bitter vine</name>
    <dbReference type="NCBI Taxonomy" id="192012"/>
    <lineage>
        <taxon>Eukaryota</taxon>
        <taxon>Viridiplantae</taxon>
        <taxon>Streptophyta</taxon>
        <taxon>Embryophyta</taxon>
        <taxon>Tracheophyta</taxon>
        <taxon>Spermatophyta</taxon>
        <taxon>Magnoliopsida</taxon>
        <taxon>eudicotyledons</taxon>
        <taxon>Gunneridae</taxon>
        <taxon>Pentapetalae</taxon>
        <taxon>asterids</taxon>
        <taxon>campanulids</taxon>
        <taxon>Asterales</taxon>
        <taxon>Asteraceae</taxon>
        <taxon>Asteroideae</taxon>
        <taxon>Heliantheae alliance</taxon>
        <taxon>Eupatorieae</taxon>
        <taxon>Mikania</taxon>
    </lineage>
</organism>
<protein>
    <submittedName>
        <fullName evidence="2">Uncharacterized protein</fullName>
    </submittedName>
</protein>
<gene>
    <name evidence="2" type="ORF">E3N88_16617</name>
</gene>
<comment type="caution">
    <text evidence="2">The sequence shown here is derived from an EMBL/GenBank/DDBJ whole genome shotgun (WGS) entry which is preliminary data.</text>
</comment>
<reference evidence="2 3" key="1">
    <citation type="submission" date="2019-05" db="EMBL/GenBank/DDBJ databases">
        <title>Mikania micrantha, genome provides insights into the molecular mechanism of rapid growth.</title>
        <authorList>
            <person name="Liu B."/>
        </authorList>
    </citation>
    <scope>NUCLEOTIDE SEQUENCE [LARGE SCALE GENOMIC DNA]</scope>
    <source>
        <strain evidence="2">NLD-2019</strain>
        <tissue evidence="2">Leaf</tissue>
    </source>
</reference>
<feature type="region of interest" description="Disordered" evidence="1">
    <location>
        <begin position="1"/>
        <end position="34"/>
    </location>
</feature>
<proteinExistence type="predicted"/>
<keyword evidence="3" id="KW-1185">Reference proteome</keyword>
<dbReference type="PANTHER" id="PTHR33401:SF13">
    <property type="entry name" value="EXPRESSED PROTEIN"/>
    <property type="match status" value="1"/>
</dbReference>
<sequence length="122" mass="13218">MHISRLCSCHASSTSNKGSPEEKSSSRSINKKHQVIQGKINGVGSESRIKMYGTDHRGIPIKSNLKKNLVQEDANQTSSEIRKVTWSDAHGKSIAHVQEFEPSVSDDGELGGVRSSSACVIL</sequence>
<dbReference type="Proteomes" id="UP000326396">
    <property type="component" value="Linkage Group LG16"/>
</dbReference>